<dbReference type="Proteomes" id="UP000290189">
    <property type="component" value="Unassembled WGS sequence"/>
</dbReference>
<name>A0A3P3YG31_PLABS</name>
<evidence type="ECO:0000313" key="2">
    <source>
        <dbReference type="Proteomes" id="UP000290189"/>
    </source>
</evidence>
<dbReference type="EMBL" id="OVEO01000011">
    <property type="protein sequence ID" value="SPQ99089.1"/>
    <property type="molecule type" value="Genomic_DNA"/>
</dbReference>
<gene>
    <name evidence="1" type="ORF">PLBR_LOCUS6304</name>
</gene>
<accession>A0A3P3YG31</accession>
<sequence length="198" mass="21946">MQWLHNLRVKNLGVDDGDGTWQRLLNQYSDSLVTGMENPLVQANAALHPKVAWGLFVPGLLARPCQDDRAIPLFTLVASSNGGERNFKVMARIESQERNNLNPIKADKQVACEYNTQQLRHEKDLPSRDSAFCRLPQSMSGARSAFSQDDLLQFELIMELQSLLAAVDPSCAPVQDWHVVETGAVDDLPNSDSEGDGE</sequence>
<dbReference type="AlphaFoldDB" id="A0A3P3YG31"/>
<keyword evidence="1" id="KW-0496">Mitochondrion</keyword>
<evidence type="ECO:0000313" key="1">
    <source>
        <dbReference type="EMBL" id="SPQ99089.1"/>
    </source>
</evidence>
<protein>
    <submittedName>
        <fullName evidence="1">Uncharacterized protein</fullName>
    </submittedName>
</protein>
<proteinExistence type="predicted"/>
<reference evidence="1 2" key="1">
    <citation type="submission" date="2018-03" db="EMBL/GenBank/DDBJ databases">
        <authorList>
            <person name="Fogelqvist J."/>
        </authorList>
    </citation>
    <scope>NUCLEOTIDE SEQUENCE [LARGE SCALE GENOMIC DNA]</scope>
</reference>
<organism evidence="1 2">
    <name type="scientific">Plasmodiophora brassicae</name>
    <name type="common">Clubroot disease agent</name>
    <dbReference type="NCBI Taxonomy" id="37360"/>
    <lineage>
        <taxon>Eukaryota</taxon>
        <taxon>Sar</taxon>
        <taxon>Rhizaria</taxon>
        <taxon>Endomyxa</taxon>
        <taxon>Phytomyxea</taxon>
        <taxon>Plasmodiophorida</taxon>
        <taxon>Plasmodiophoridae</taxon>
        <taxon>Plasmodiophora</taxon>
    </lineage>
</organism>
<geneLocation type="mitochondrion" evidence="1"/>